<dbReference type="EMBL" id="JZEX01000108">
    <property type="protein sequence ID" value="KKB11696.1"/>
    <property type="molecule type" value="Genomic_DNA"/>
</dbReference>
<evidence type="ECO:0000256" key="3">
    <source>
        <dbReference type="ARBA" id="ARBA00022729"/>
    </source>
</evidence>
<comment type="caution">
    <text evidence="6">The sequence shown here is derived from an EMBL/GenBank/DDBJ whole genome shotgun (WGS) entry which is preliminary data.</text>
</comment>
<sequence length="411" mass="44428">MNRLLLMTAASLAALAPATAMAQTALTFAYWGDPAELPPFEEIVSTYEAAHPDVDITVQHAPWSGYFTRLDTQLAAGAGPDVFFITNVPSYAARGQLEPLDQWIADSGFPIDLYNQEALKSHSLEGALYSIPRDNDTNALYYNVDAFEEAGVAPPDGNWDWDDLREAANALTQREGSRIARYGLALEANDWPIWVRQNGGEVFDDSFAPTQYRLDQPKAVEAIQFIGDMINEDRVMPSFQESQQSGGTSQLFLSQQAAMVIANAARLGTFADAPFEWAVAPLQTGRDGTRVNRLGGAGFAMNANAQNKEAAWQFLSFLAGEEGQAIFASASASAVPAMIGSETVREAFSAPFADVFLAESENGYPLPQFANYVDITNLYIQPALDLVWSGEATAEEALAGIAGDVNARLGQ</sequence>
<evidence type="ECO:0000313" key="7">
    <source>
        <dbReference type="Proteomes" id="UP000033632"/>
    </source>
</evidence>
<feature type="signal peptide" evidence="5">
    <location>
        <begin position="1"/>
        <end position="22"/>
    </location>
</feature>
<dbReference type="GO" id="GO:0055052">
    <property type="term" value="C:ATP-binding cassette (ABC) transporter complex, substrate-binding subunit-containing"/>
    <property type="evidence" value="ECO:0007669"/>
    <property type="project" value="TreeGrafter"/>
</dbReference>
<name>A0A0F5FS63_9HYPH</name>
<evidence type="ECO:0000256" key="2">
    <source>
        <dbReference type="ARBA" id="ARBA00022448"/>
    </source>
</evidence>
<dbReference type="RefSeq" id="WP_046108663.1">
    <property type="nucleotide sequence ID" value="NZ_JZEX01000108.1"/>
</dbReference>
<keyword evidence="7" id="KW-1185">Reference proteome</keyword>
<dbReference type="PATRIC" id="fig|443610.3.peg.403"/>
<reference evidence="6 7" key="1">
    <citation type="submission" date="2015-03" db="EMBL/GenBank/DDBJ databases">
        <authorList>
            <person name="Hassan Y.I."/>
            <person name="Lepp D."/>
            <person name="Li X.-Z."/>
            <person name="Zhou T."/>
        </authorList>
    </citation>
    <scope>NUCLEOTIDE SEQUENCE [LARGE SCALE GENOMIC DNA]</scope>
    <source>
        <strain evidence="6 7">BD-c194</strain>
    </source>
</reference>
<dbReference type="Proteomes" id="UP000033632">
    <property type="component" value="Unassembled WGS sequence"/>
</dbReference>
<dbReference type="SUPFAM" id="SSF53850">
    <property type="entry name" value="Periplasmic binding protein-like II"/>
    <property type="match status" value="1"/>
</dbReference>
<protein>
    <recommendedName>
        <fullName evidence="8">Sugar ABC transporter substrate-binding protein</fullName>
    </recommendedName>
</protein>
<dbReference type="STRING" id="443610.VE25_10995"/>
<feature type="chain" id="PRO_5002486866" description="Sugar ABC transporter substrate-binding protein" evidence="5">
    <location>
        <begin position="23"/>
        <end position="411"/>
    </location>
</feature>
<dbReference type="GO" id="GO:1901982">
    <property type="term" value="F:maltose binding"/>
    <property type="evidence" value="ECO:0007669"/>
    <property type="project" value="TreeGrafter"/>
</dbReference>
<evidence type="ECO:0008006" key="8">
    <source>
        <dbReference type="Google" id="ProtNLM"/>
    </source>
</evidence>
<proteinExistence type="inferred from homology"/>
<evidence type="ECO:0000256" key="5">
    <source>
        <dbReference type="SAM" id="SignalP"/>
    </source>
</evidence>
<dbReference type="Pfam" id="PF01547">
    <property type="entry name" value="SBP_bac_1"/>
    <property type="match status" value="1"/>
</dbReference>
<dbReference type="PANTHER" id="PTHR30061">
    <property type="entry name" value="MALTOSE-BINDING PERIPLASMIC PROTEIN"/>
    <property type="match status" value="1"/>
</dbReference>
<dbReference type="OrthoDB" id="9811951at2"/>
<accession>A0A0F5FS63</accession>
<dbReference type="GO" id="GO:0042956">
    <property type="term" value="P:maltodextrin transmembrane transport"/>
    <property type="evidence" value="ECO:0007669"/>
    <property type="project" value="TreeGrafter"/>
</dbReference>
<dbReference type="GO" id="GO:0015768">
    <property type="term" value="P:maltose transport"/>
    <property type="evidence" value="ECO:0007669"/>
    <property type="project" value="TreeGrafter"/>
</dbReference>
<comment type="similarity">
    <text evidence="1">Belongs to the bacterial solute-binding protein 1 family.</text>
</comment>
<evidence type="ECO:0000313" key="6">
    <source>
        <dbReference type="EMBL" id="KKB11696.1"/>
    </source>
</evidence>
<organism evidence="6 7">
    <name type="scientific">Devosia geojensis</name>
    <dbReference type="NCBI Taxonomy" id="443610"/>
    <lineage>
        <taxon>Bacteria</taxon>
        <taxon>Pseudomonadati</taxon>
        <taxon>Pseudomonadota</taxon>
        <taxon>Alphaproteobacteria</taxon>
        <taxon>Hyphomicrobiales</taxon>
        <taxon>Devosiaceae</taxon>
        <taxon>Devosia</taxon>
    </lineage>
</organism>
<keyword evidence="4" id="KW-0574">Periplasm</keyword>
<keyword evidence="2" id="KW-0813">Transport</keyword>
<keyword evidence="3 5" id="KW-0732">Signal</keyword>
<dbReference type="PANTHER" id="PTHR30061:SF50">
    <property type="entry name" value="MALTOSE_MALTODEXTRIN-BINDING PERIPLASMIC PROTEIN"/>
    <property type="match status" value="1"/>
</dbReference>
<dbReference type="AlphaFoldDB" id="A0A0F5FS63"/>
<dbReference type="CDD" id="cd13585">
    <property type="entry name" value="PBP2_TMBP_like"/>
    <property type="match status" value="1"/>
</dbReference>
<evidence type="ECO:0000256" key="4">
    <source>
        <dbReference type="ARBA" id="ARBA00022764"/>
    </source>
</evidence>
<dbReference type="Gene3D" id="3.40.190.10">
    <property type="entry name" value="Periplasmic binding protein-like II"/>
    <property type="match status" value="1"/>
</dbReference>
<dbReference type="InterPro" id="IPR006059">
    <property type="entry name" value="SBP"/>
</dbReference>
<evidence type="ECO:0000256" key="1">
    <source>
        <dbReference type="ARBA" id="ARBA00008520"/>
    </source>
</evidence>
<gene>
    <name evidence="6" type="ORF">VE25_10995</name>
</gene>